<dbReference type="Proteomes" id="UP001147752">
    <property type="component" value="Unassembled WGS sequence"/>
</dbReference>
<evidence type="ECO:0000256" key="3">
    <source>
        <dbReference type="SAM" id="MobiDB-lite"/>
    </source>
</evidence>
<evidence type="ECO:0000313" key="6">
    <source>
        <dbReference type="Proteomes" id="UP001147752"/>
    </source>
</evidence>
<dbReference type="RefSeq" id="XP_056584825.1">
    <property type="nucleotide sequence ID" value="XM_056720690.1"/>
</dbReference>
<comment type="pathway">
    <text evidence="1">Protein modification; protein ubiquitination.</text>
</comment>
<dbReference type="InterPro" id="IPR001810">
    <property type="entry name" value="F-box_dom"/>
</dbReference>
<organism evidence="5 6">
    <name type="scientific">Penicillium concentricum</name>
    <dbReference type="NCBI Taxonomy" id="293559"/>
    <lineage>
        <taxon>Eukaryota</taxon>
        <taxon>Fungi</taxon>
        <taxon>Dikarya</taxon>
        <taxon>Ascomycota</taxon>
        <taxon>Pezizomycotina</taxon>
        <taxon>Eurotiomycetes</taxon>
        <taxon>Eurotiomycetidae</taxon>
        <taxon>Eurotiales</taxon>
        <taxon>Aspergillaceae</taxon>
        <taxon>Penicillium</taxon>
    </lineage>
</organism>
<evidence type="ECO:0000313" key="5">
    <source>
        <dbReference type="EMBL" id="KAJ5385049.1"/>
    </source>
</evidence>
<reference evidence="5" key="2">
    <citation type="journal article" date="2023" name="IMA Fungus">
        <title>Comparative genomic study of the Penicillium genus elucidates a diverse pangenome and 15 lateral gene transfer events.</title>
        <authorList>
            <person name="Petersen C."/>
            <person name="Sorensen T."/>
            <person name="Nielsen M.R."/>
            <person name="Sondergaard T.E."/>
            <person name="Sorensen J.L."/>
            <person name="Fitzpatrick D.A."/>
            <person name="Frisvad J.C."/>
            <person name="Nielsen K.L."/>
        </authorList>
    </citation>
    <scope>NUCLEOTIDE SEQUENCE</scope>
    <source>
        <strain evidence="5">IBT 3081</strain>
    </source>
</reference>
<feature type="domain" description="F-box" evidence="4">
    <location>
        <begin position="33"/>
        <end position="79"/>
    </location>
</feature>
<evidence type="ECO:0000256" key="1">
    <source>
        <dbReference type="ARBA" id="ARBA00004906"/>
    </source>
</evidence>
<dbReference type="EMBL" id="JAPZBT010000001">
    <property type="protein sequence ID" value="KAJ5385049.1"/>
    <property type="molecule type" value="Genomic_DNA"/>
</dbReference>
<sequence>MAISILSSRQKSNDGHYDQSVNDEQLSPPAGQLSFLEKLPAEIIQDIASYLSAPDLACLGATCRTLVDHASNDFIWANLVNERLPAPIKSPGPFGSFRRLYLAYHPCWFIPQHKIWFADTEHTGMLIIARYDNGRGMIEAHPVVAERGTAGFQSWASNPEVIIQSFEPSVHLALDNPVLSLKDPNPSSQIAPIQSLHYMPEERRMNMASDARHIYTSLSFCSEFSPRGPFSKPNVLWPPRTIPSKARTVRDLRNSPPPIVKLPSELSESFFRLRRWGNPWANPELQLPPVPKKASLTYSTLDPVLYTPSVEKPYQGIWVGDYEAHGCEFLLVLQKEITDLAHDNEKEAKVIDAQDEVEHDSQEDIGQRGLLQAVKLTGDSNVPRGEFSFIAEDIGSRGLISVAMDEPFVGARIVRCRGHVAGLGFLDDTYIDSQLILISPDHMALYWKQIGHVSYYRRVNIDDILHS</sequence>
<protein>
    <recommendedName>
        <fullName evidence="4">F-box domain-containing protein</fullName>
    </recommendedName>
</protein>
<dbReference type="PANTHER" id="PTHR10706">
    <property type="entry name" value="F-BOX FAMILY PROTEIN"/>
    <property type="match status" value="1"/>
</dbReference>
<accession>A0A9W9SWG2</accession>
<keyword evidence="2" id="KW-0833">Ubl conjugation pathway</keyword>
<dbReference type="Pfam" id="PF12937">
    <property type="entry name" value="F-box-like"/>
    <property type="match status" value="1"/>
</dbReference>
<dbReference type="SUPFAM" id="SSF81383">
    <property type="entry name" value="F-box domain"/>
    <property type="match status" value="1"/>
</dbReference>
<evidence type="ECO:0000256" key="2">
    <source>
        <dbReference type="ARBA" id="ARBA00022786"/>
    </source>
</evidence>
<dbReference type="Gene3D" id="1.20.1280.50">
    <property type="match status" value="1"/>
</dbReference>
<gene>
    <name evidence="5" type="ORF">N7517_002960</name>
</gene>
<dbReference type="AlphaFoldDB" id="A0A9W9SWG2"/>
<name>A0A9W9SWG2_9EURO</name>
<comment type="caution">
    <text evidence="5">The sequence shown here is derived from an EMBL/GenBank/DDBJ whole genome shotgun (WGS) entry which is preliminary data.</text>
</comment>
<dbReference type="OrthoDB" id="722566at2759"/>
<feature type="region of interest" description="Disordered" evidence="3">
    <location>
        <begin position="1"/>
        <end position="23"/>
    </location>
</feature>
<evidence type="ECO:0000259" key="4">
    <source>
        <dbReference type="PROSITE" id="PS50181"/>
    </source>
</evidence>
<dbReference type="PANTHER" id="PTHR10706:SF130">
    <property type="entry name" value="F-BOX ONLY PROTEIN 31"/>
    <property type="match status" value="1"/>
</dbReference>
<proteinExistence type="predicted"/>
<reference evidence="5" key="1">
    <citation type="submission" date="2022-12" db="EMBL/GenBank/DDBJ databases">
        <authorList>
            <person name="Petersen C."/>
        </authorList>
    </citation>
    <scope>NUCLEOTIDE SEQUENCE</scope>
    <source>
        <strain evidence="5">IBT 3081</strain>
    </source>
</reference>
<keyword evidence="6" id="KW-1185">Reference proteome</keyword>
<dbReference type="GeneID" id="81459873"/>
<dbReference type="PROSITE" id="PS50181">
    <property type="entry name" value="FBOX"/>
    <property type="match status" value="1"/>
</dbReference>
<dbReference type="InterPro" id="IPR036047">
    <property type="entry name" value="F-box-like_dom_sf"/>
</dbReference>
<dbReference type="InterPro" id="IPR045048">
    <property type="entry name" value="FBXO31/39"/>
</dbReference>
<dbReference type="Pfam" id="PF12014">
    <property type="entry name" value="Cyclin_D1_bind"/>
    <property type="match status" value="1"/>
</dbReference>
<feature type="compositionally biased region" description="Polar residues" evidence="3">
    <location>
        <begin position="1"/>
        <end position="10"/>
    </location>
</feature>